<keyword evidence="2" id="KW-1185">Reference proteome</keyword>
<name>A0ABY6LCN7_9ARAC</name>
<organism evidence="1 2">
    <name type="scientific">Cordylochernes scorpioides</name>
    <dbReference type="NCBI Taxonomy" id="51811"/>
    <lineage>
        <taxon>Eukaryota</taxon>
        <taxon>Metazoa</taxon>
        <taxon>Ecdysozoa</taxon>
        <taxon>Arthropoda</taxon>
        <taxon>Chelicerata</taxon>
        <taxon>Arachnida</taxon>
        <taxon>Pseudoscorpiones</taxon>
        <taxon>Cheliferoidea</taxon>
        <taxon>Chernetidae</taxon>
        <taxon>Cordylochernes</taxon>
    </lineage>
</organism>
<protein>
    <submittedName>
        <fullName evidence="1">Uncharacterized protein</fullName>
    </submittedName>
</protein>
<reference evidence="1 2" key="1">
    <citation type="submission" date="2022-01" db="EMBL/GenBank/DDBJ databases">
        <title>A chromosomal length assembly of Cordylochernes scorpioides.</title>
        <authorList>
            <person name="Zeh D."/>
            <person name="Zeh J."/>
        </authorList>
    </citation>
    <scope>NUCLEOTIDE SEQUENCE [LARGE SCALE GENOMIC DNA]</scope>
    <source>
        <strain evidence="1">IN4F17</strain>
        <tissue evidence="1">Whole Body</tissue>
    </source>
</reference>
<accession>A0ABY6LCN7</accession>
<evidence type="ECO:0000313" key="1">
    <source>
        <dbReference type="EMBL" id="UYV77235.1"/>
    </source>
</evidence>
<sequence>MAIFHDHLVNLYERYSIGSLKLALTSKPVLTKGEEKCIAYASRTQSPFYSTTERKCLAVIFNQENRALFILSEEPFFIQCFSVDGYYCASSFLVTFDRVWRYFPRDNIGVTIVLLRRPRVEEVRAHGATLATPSTVCMARVVSKAWKITFLSRRDLEDSCMSYFGQ</sequence>
<evidence type="ECO:0000313" key="2">
    <source>
        <dbReference type="Proteomes" id="UP001235939"/>
    </source>
</evidence>
<proteinExistence type="predicted"/>
<dbReference type="Proteomes" id="UP001235939">
    <property type="component" value="Chromosome 15"/>
</dbReference>
<dbReference type="EMBL" id="CP092877">
    <property type="protein sequence ID" value="UYV77235.1"/>
    <property type="molecule type" value="Genomic_DNA"/>
</dbReference>
<gene>
    <name evidence="1" type="ORF">LAZ67_15000202</name>
</gene>